<gene>
    <name evidence="1" type="ORF">X802_01165</name>
</gene>
<proteinExistence type="predicted"/>
<protein>
    <submittedName>
        <fullName evidence="1">Uncharacterized protein</fullName>
    </submittedName>
</protein>
<dbReference type="GeneID" id="27134271"/>
<sequence length="153" mass="17244">MQVWYRSRALYDTVVRLLNSGRYREAMEMAEQIPDDRVKATAFSRIAVHLAKEGKDYGEALEKAINVTSDLPSGEATKTLMGLAFEFLSLGLHEEALHVAEFIRDLPNRSKIQAEVALKLAREGRVSEAMEIINDILDEDVKTWAMSRMATTV</sequence>
<evidence type="ECO:0000313" key="2">
    <source>
        <dbReference type="Proteomes" id="UP000062043"/>
    </source>
</evidence>
<dbReference type="Proteomes" id="UP000062043">
    <property type="component" value="Chromosome"/>
</dbReference>
<dbReference type="EMBL" id="CP007140">
    <property type="protein sequence ID" value="AJC70944.1"/>
    <property type="molecule type" value="Genomic_DNA"/>
</dbReference>
<organism evidence="1 2">
    <name type="scientific">Thermococcus guaymasensis DSM 11113</name>
    <dbReference type="NCBI Taxonomy" id="1432656"/>
    <lineage>
        <taxon>Archaea</taxon>
        <taxon>Methanobacteriati</taxon>
        <taxon>Methanobacteriota</taxon>
        <taxon>Thermococci</taxon>
        <taxon>Thermococcales</taxon>
        <taxon>Thermococcaceae</taxon>
        <taxon>Thermococcus</taxon>
    </lineage>
</organism>
<dbReference type="RefSeq" id="WP_062370264.1">
    <property type="nucleotide sequence ID" value="NZ_CP007140.1"/>
</dbReference>
<dbReference type="AlphaFoldDB" id="A0A0X1KI49"/>
<dbReference type="KEGG" id="tgy:X802_01165"/>
<dbReference type="OrthoDB" id="103602at2157"/>
<evidence type="ECO:0000313" key="1">
    <source>
        <dbReference type="EMBL" id="AJC70944.1"/>
    </source>
</evidence>
<accession>A0A0X1KI49</accession>
<dbReference type="InterPro" id="IPR011990">
    <property type="entry name" value="TPR-like_helical_dom_sf"/>
</dbReference>
<name>A0A0X1KI49_9EURY</name>
<reference evidence="1 2" key="1">
    <citation type="submission" date="2014-01" db="EMBL/GenBank/DDBJ databases">
        <title>Genome sequencing of Thermococcus guaymasensis.</title>
        <authorList>
            <person name="Zhang X."/>
            <person name="Alvare G."/>
            <person name="Fristensky B."/>
            <person name="Chen L."/>
            <person name="Suen T."/>
            <person name="Chen Q."/>
            <person name="Ma K."/>
        </authorList>
    </citation>
    <scope>NUCLEOTIDE SEQUENCE [LARGE SCALE GENOMIC DNA]</scope>
    <source>
        <strain evidence="1 2">DSM 11113</strain>
    </source>
</reference>
<keyword evidence="2" id="KW-1185">Reference proteome</keyword>
<dbReference type="Gene3D" id="1.25.40.10">
    <property type="entry name" value="Tetratricopeptide repeat domain"/>
    <property type="match status" value="2"/>
</dbReference>
<dbReference type="PATRIC" id="fig|1432656.3.peg.230"/>
<dbReference type="STRING" id="1432656.X802_01165"/>
<dbReference type="SUPFAM" id="SSF48452">
    <property type="entry name" value="TPR-like"/>
    <property type="match status" value="1"/>
</dbReference>